<evidence type="ECO:0000256" key="3">
    <source>
        <dbReference type="ARBA" id="ARBA00022553"/>
    </source>
</evidence>
<dbReference type="PANTHER" id="PTHR43065:SF10">
    <property type="entry name" value="PEROXIDE STRESS-ACTIVATED HISTIDINE KINASE MAK3"/>
    <property type="match status" value="1"/>
</dbReference>
<dbReference type="CDD" id="cd00075">
    <property type="entry name" value="HATPase"/>
    <property type="match status" value="1"/>
</dbReference>
<proteinExistence type="predicted"/>
<evidence type="ECO:0000256" key="1">
    <source>
        <dbReference type="ARBA" id="ARBA00000085"/>
    </source>
</evidence>
<organism evidence="11 12">
    <name type="scientific">Hymenobacter koreensis</name>
    <dbReference type="NCBI Taxonomy" id="1084523"/>
    <lineage>
        <taxon>Bacteria</taxon>
        <taxon>Pseudomonadati</taxon>
        <taxon>Bacteroidota</taxon>
        <taxon>Cytophagia</taxon>
        <taxon>Cytophagales</taxon>
        <taxon>Hymenobacteraceae</taxon>
        <taxon>Hymenobacter</taxon>
    </lineage>
</organism>
<dbReference type="InterPro" id="IPR004358">
    <property type="entry name" value="Sig_transdc_His_kin-like_C"/>
</dbReference>
<dbReference type="EMBL" id="BAABHA010000013">
    <property type="protein sequence ID" value="GAA4389467.1"/>
    <property type="molecule type" value="Genomic_DNA"/>
</dbReference>
<evidence type="ECO:0000313" key="11">
    <source>
        <dbReference type="EMBL" id="GAA4389467.1"/>
    </source>
</evidence>
<evidence type="ECO:0000259" key="10">
    <source>
        <dbReference type="PROSITE" id="PS50109"/>
    </source>
</evidence>
<comment type="caution">
    <text evidence="11">The sequence shown here is derived from an EMBL/GenBank/DDBJ whole genome shotgun (WGS) entry which is preliminary data.</text>
</comment>
<dbReference type="Pfam" id="PF13589">
    <property type="entry name" value="HATPase_c_3"/>
    <property type="match status" value="1"/>
</dbReference>
<keyword evidence="6" id="KW-0418">Kinase</keyword>
<keyword evidence="4" id="KW-0808">Transferase</keyword>
<dbReference type="Proteomes" id="UP001500454">
    <property type="component" value="Unassembled WGS sequence"/>
</dbReference>
<evidence type="ECO:0000256" key="9">
    <source>
        <dbReference type="SAM" id="MobiDB-lite"/>
    </source>
</evidence>
<evidence type="ECO:0000256" key="4">
    <source>
        <dbReference type="ARBA" id="ARBA00022679"/>
    </source>
</evidence>
<dbReference type="InterPro" id="IPR005467">
    <property type="entry name" value="His_kinase_dom"/>
</dbReference>
<dbReference type="InterPro" id="IPR003594">
    <property type="entry name" value="HATPase_dom"/>
</dbReference>
<dbReference type="Gene3D" id="3.30.565.10">
    <property type="entry name" value="Histidine kinase-like ATPase, C-terminal domain"/>
    <property type="match status" value="2"/>
</dbReference>
<keyword evidence="3" id="KW-0597">Phosphoprotein</keyword>
<comment type="catalytic activity">
    <reaction evidence="1">
        <text>ATP + protein L-histidine = ADP + protein N-phospho-L-histidine.</text>
        <dbReference type="EC" id="2.7.13.3"/>
    </reaction>
</comment>
<dbReference type="EC" id="2.7.13.3" evidence="2"/>
<accession>A0ABP8JE90</accession>
<evidence type="ECO:0000256" key="8">
    <source>
        <dbReference type="ARBA" id="ARBA00023012"/>
    </source>
</evidence>
<dbReference type="PRINTS" id="PR00344">
    <property type="entry name" value="BCTRLSENSOR"/>
</dbReference>
<sequence>MSFKITARTLLHLGAELISSDAVAFYELIKNAFDARSPRVDVYAFIHFAPEELLRALTKIAALQKAKASIEQAAAIQQQMLASLQYTTTQATALAFAIRNAESLEELHSTLEQANYLEFRDRGEGMSLAELSEVYLTIGTRSRRRQRASPPELTADGTPRPILGEKGLGRLSVMRLGEGLLVETSKRGEAHYNELAIDWGRFSHDSDALLDSIDIEPTIGKPKPDPAQSGTTIKVYKLHATWSREKLEAIAREELSKFLDPFSKQNRTFIKLWFNDSAIVIPNIERILFEKAHAYVEANFSFTDGEARLTGSIDYRLANKQKTFALAGTHLLSTTGTTPEELTALGPFAISFHWYNRAVVEAMDGIGTVTDVRNLIRRWAGGLMVFRDGFRVNPYGGPDDDWLRLDQKALGAQGYKVNRRQIIGKVDISAFDNPALLDQTNREGLRDCPEKSTLIRLLQYIMWSEFKAFLDKVDKDRLTNQPLNLSDLEVRLEASERKLTENLQLLVHKHPEIKDEEGALQAIREAFGKSRRLFSDARTVFESYEQRRDETLHLAALGLMVDIIAHELNRSTEHALTTLGTFDKNELPARASALIKTLQLQLKTLQTRLKVLDPLGPTGRNRKDKFDLRQLVHDTVSAHESQFNRHHIQWAVEADFNGPWTIKAVPGMFVQILENCIANSVYWLNMEQKLRPAFSAQLTVRLDKSTNSLLFTDNGPGIPKDKQEEIFWPFFTTKPPGDGKGLGLYISREIARYHGVTFSLSPKFSAQEGRLNTFQLDISSLN</sequence>
<dbReference type="PANTHER" id="PTHR43065">
    <property type="entry name" value="SENSOR HISTIDINE KINASE"/>
    <property type="match status" value="1"/>
</dbReference>
<name>A0ABP8JE90_9BACT</name>
<dbReference type="Pfam" id="PF02518">
    <property type="entry name" value="HATPase_c"/>
    <property type="match status" value="1"/>
</dbReference>
<gene>
    <name evidence="11" type="ORF">GCM10023186_36830</name>
</gene>
<keyword evidence="8" id="KW-0902">Two-component regulatory system</keyword>
<reference evidence="12" key="1">
    <citation type="journal article" date="2019" name="Int. J. Syst. Evol. Microbiol.">
        <title>The Global Catalogue of Microorganisms (GCM) 10K type strain sequencing project: providing services to taxonomists for standard genome sequencing and annotation.</title>
        <authorList>
            <consortium name="The Broad Institute Genomics Platform"/>
            <consortium name="The Broad Institute Genome Sequencing Center for Infectious Disease"/>
            <person name="Wu L."/>
            <person name="Ma J."/>
        </authorList>
    </citation>
    <scope>NUCLEOTIDE SEQUENCE [LARGE SCALE GENOMIC DNA]</scope>
    <source>
        <strain evidence="12">JCM 17924</strain>
    </source>
</reference>
<feature type="domain" description="Histidine kinase" evidence="10">
    <location>
        <begin position="563"/>
        <end position="780"/>
    </location>
</feature>
<dbReference type="SMART" id="SM00387">
    <property type="entry name" value="HATPase_c"/>
    <property type="match status" value="1"/>
</dbReference>
<feature type="region of interest" description="Disordered" evidence="9">
    <location>
        <begin position="141"/>
        <end position="161"/>
    </location>
</feature>
<keyword evidence="5" id="KW-0547">Nucleotide-binding</keyword>
<evidence type="ECO:0000256" key="2">
    <source>
        <dbReference type="ARBA" id="ARBA00012438"/>
    </source>
</evidence>
<dbReference type="SUPFAM" id="SSF55874">
    <property type="entry name" value="ATPase domain of HSP90 chaperone/DNA topoisomerase II/histidine kinase"/>
    <property type="match status" value="2"/>
</dbReference>
<evidence type="ECO:0000256" key="7">
    <source>
        <dbReference type="ARBA" id="ARBA00022840"/>
    </source>
</evidence>
<dbReference type="PROSITE" id="PS50109">
    <property type="entry name" value="HIS_KIN"/>
    <property type="match status" value="1"/>
</dbReference>
<dbReference type="RefSeq" id="WP_345226748.1">
    <property type="nucleotide sequence ID" value="NZ_BAABHA010000013.1"/>
</dbReference>
<dbReference type="InterPro" id="IPR036890">
    <property type="entry name" value="HATPase_C_sf"/>
</dbReference>
<protein>
    <recommendedName>
        <fullName evidence="2">histidine kinase</fullName>
        <ecNumber evidence="2">2.7.13.3</ecNumber>
    </recommendedName>
</protein>
<evidence type="ECO:0000256" key="5">
    <source>
        <dbReference type="ARBA" id="ARBA00022741"/>
    </source>
</evidence>
<keyword evidence="12" id="KW-1185">Reference proteome</keyword>
<evidence type="ECO:0000256" key="6">
    <source>
        <dbReference type="ARBA" id="ARBA00022777"/>
    </source>
</evidence>
<keyword evidence="7" id="KW-0067">ATP-binding</keyword>
<evidence type="ECO:0000313" key="12">
    <source>
        <dbReference type="Proteomes" id="UP001500454"/>
    </source>
</evidence>